<gene>
    <name evidence="3" type="ORF">METZ01_LOCUS288328</name>
</gene>
<reference evidence="3" key="1">
    <citation type="submission" date="2018-05" db="EMBL/GenBank/DDBJ databases">
        <authorList>
            <person name="Lanie J.A."/>
            <person name="Ng W.-L."/>
            <person name="Kazmierczak K.M."/>
            <person name="Andrzejewski T.M."/>
            <person name="Davidsen T.M."/>
            <person name="Wayne K.J."/>
            <person name="Tettelin H."/>
            <person name="Glass J.I."/>
            <person name="Rusch D."/>
            <person name="Podicherti R."/>
            <person name="Tsui H.-C.T."/>
            <person name="Winkler M.E."/>
        </authorList>
    </citation>
    <scope>NUCLEOTIDE SEQUENCE</scope>
</reference>
<dbReference type="PRINTS" id="PR00081">
    <property type="entry name" value="GDHRDH"/>
</dbReference>
<evidence type="ECO:0008006" key="4">
    <source>
        <dbReference type="Google" id="ProtNLM"/>
    </source>
</evidence>
<dbReference type="Gene3D" id="3.40.50.720">
    <property type="entry name" value="NAD(P)-binding Rossmann-like Domain"/>
    <property type="match status" value="1"/>
</dbReference>
<protein>
    <recommendedName>
        <fullName evidence="4">Ketoreductase (KR) domain-containing protein</fullName>
    </recommendedName>
</protein>
<dbReference type="SUPFAM" id="SSF51735">
    <property type="entry name" value="NAD(P)-binding Rossmann-fold domains"/>
    <property type="match status" value="1"/>
</dbReference>
<feature type="non-terminal residue" evidence="3">
    <location>
        <position position="1"/>
    </location>
</feature>
<dbReference type="AlphaFoldDB" id="A0A382LF38"/>
<evidence type="ECO:0000256" key="2">
    <source>
        <dbReference type="ARBA" id="ARBA00023002"/>
    </source>
</evidence>
<comment type="similarity">
    <text evidence="1">Belongs to the short-chain dehydrogenases/reductases (SDR) family.</text>
</comment>
<organism evidence="3">
    <name type="scientific">marine metagenome</name>
    <dbReference type="NCBI Taxonomy" id="408172"/>
    <lineage>
        <taxon>unclassified sequences</taxon>
        <taxon>metagenomes</taxon>
        <taxon>ecological metagenomes</taxon>
    </lineage>
</organism>
<dbReference type="InterPro" id="IPR036291">
    <property type="entry name" value="NAD(P)-bd_dom_sf"/>
</dbReference>
<dbReference type="Pfam" id="PF00106">
    <property type="entry name" value="adh_short"/>
    <property type="match status" value="1"/>
</dbReference>
<feature type="non-terminal residue" evidence="3">
    <location>
        <position position="98"/>
    </location>
</feature>
<evidence type="ECO:0000256" key="1">
    <source>
        <dbReference type="ARBA" id="ARBA00006484"/>
    </source>
</evidence>
<dbReference type="GO" id="GO:0016491">
    <property type="term" value="F:oxidoreductase activity"/>
    <property type="evidence" value="ECO:0007669"/>
    <property type="project" value="UniProtKB-KW"/>
</dbReference>
<dbReference type="EMBL" id="UINC01086742">
    <property type="protein sequence ID" value="SVC35474.1"/>
    <property type="molecule type" value="Genomic_DNA"/>
</dbReference>
<dbReference type="InterPro" id="IPR002347">
    <property type="entry name" value="SDR_fam"/>
</dbReference>
<dbReference type="PANTHER" id="PTHR43943:SF17">
    <property type="entry name" value="3-PHENYLPROPIONATE-DIHYDRODIOL_CINNAMIC ACID-DIHYDRODIOL DEHYDROGENASE"/>
    <property type="match status" value="1"/>
</dbReference>
<evidence type="ECO:0000313" key="3">
    <source>
        <dbReference type="EMBL" id="SVC35474.1"/>
    </source>
</evidence>
<proteinExistence type="inferred from homology"/>
<keyword evidence="2" id="KW-0560">Oxidoreductase</keyword>
<sequence>MLNHWTEEHTMDLELVGKNVIVTGGSRGIGFAIAKAFAQEGANVSICARSTNPLTAAESVLKEYGTTVHSTICDVSDPVALDDYVHAAHEALGGLNVL</sequence>
<name>A0A382LF38_9ZZZZ</name>
<accession>A0A382LF38</accession>
<dbReference type="PANTHER" id="PTHR43943">
    <property type="entry name" value="DEHYDROGENASE/REDUCTASE (SDR FAMILY) MEMBER 4"/>
    <property type="match status" value="1"/>
</dbReference>